<evidence type="ECO:0000313" key="3">
    <source>
        <dbReference type="EMBL" id="GBF93167.1"/>
    </source>
</evidence>
<gene>
    <name evidence="3" type="ORF">Rsub_05898</name>
</gene>
<dbReference type="PANTHER" id="PTHR12175">
    <property type="entry name" value="AD039 HT014 THIOREDOXIN FAMILY TRP26"/>
    <property type="match status" value="1"/>
</dbReference>
<dbReference type="OrthoDB" id="2635at2759"/>
<feature type="domain" description="PITH" evidence="2">
    <location>
        <begin position="1"/>
        <end position="170"/>
    </location>
</feature>
<dbReference type="InterPro" id="IPR008979">
    <property type="entry name" value="Galactose-bd-like_sf"/>
</dbReference>
<dbReference type="SUPFAM" id="SSF49785">
    <property type="entry name" value="Galactose-binding domain-like"/>
    <property type="match status" value="1"/>
</dbReference>
<comment type="similarity">
    <text evidence="1">Belongs to the PITHD1 family.</text>
</comment>
<evidence type="ECO:0000256" key="1">
    <source>
        <dbReference type="ARBA" id="ARBA00025788"/>
    </source>
</evidence>
<dbReference type="PROSITE" id="PS51532">
    <property type="entry name" value="PITH"/>
    <property type="match status" value="1"/>
</dbReference>
<dbReference type="Pfam" id="PF06201">
    <property type="entry name" value="PITH"/>
    <property type="match status" value="1"/>
</dbReference>
<proteinExistence type="inferred from homology"/>
<dbReference type="AlphaFoldDB" id="A0A2V0P7J5"/>
<name>A0A2V0P7J5_9CHLO</name>
<dbReference type="InterPro" id="IPR010400">
    <property type="entry name" value="PITH_dom"/>
</dbReference>
<dbReference type="InterPro" id="IPR045099">
    <property type="entry name" value="PITH1-like"/>
</dbReference>
<dbReference type="Proteomes" id="UP000247498">
    <property type="component" value="Unassembled WGS sequence"/>
</dbReference>
<accession>A0A2V0P7J5</accession>
<organism evidence="3 4">
    <name type="scientific">Raphidocelis subcapitata</name>
    <dbReference type="NCBI Taxonomy" id="307507"/>
    <lineage>
        <taxon>Eukaryota</taxon>
        <taxon>Viridiplantae</taxon>
        <taxon>Chlorophyta</taxon>
        <taxon>core chlorophytes</taxon>
        <taxon>Chlorophyceae</taxon>
        <taxon>CS clade</taxon>
        <taxon>Sphaeropleales</taxon>
        <taxon>Selenastraceae</taxon>
        <taxon>Raphidocelis</taxon>
    </lineage>
</organism>
<evidence type="ECO:0000313" key="4">
    <source>
        <dbReference type="Proteomes" id="UP000247498"/>
    </source>
</evidence>
<dbReference type="InParanoid" id="A0A2V0P7J5"/>
<reference evidence="3 4" key="1">
    <citation type="journal article" date="2018" name="Sci. Rep.">
        <title>Raphidocelis subcapitata (=Pseudokirchneriella subcapitata) provides an insight into genome evolution and environmental adaptations in the Sphaeropleales.</title>
        <authorList>
            <person name="Suzuki S."/>
            <person name="Yamaguchi H."/>
            <person name="Nakajima N."/>
            <person name="Kawachi M."/>
        </authorList>
    </citation>
    <scope>NUCLEOTIDE SEQUENCE [LARGE SCALE GENOMIC DNA]</scope>
    <source>
        <strain evidence="3 4">NIES-35</strain>
    </source>
</reference>
<comment type="caution">
    <text evidence="3">The sequence shown here is derived from an EMBL/GenBank/DDBJ whole genome shotgun (WGS) entry which is preliminary data.</text>
</comment>
<dbReference type="PANTHER" id="PTHR12175:SF5">
    <property type="entry name" value="OS03G0795500 PROTEIN"/>
    <property type="match status" value="1"/>
</dbReference>
<dbReference type="InterPro" id="IPR037047">
    <property type="entry name" value="PITH_dom_sf"/>
</dbReference>
<dbReference type="Gene3D" id="2.60.120.470">
    <property type="entry name" value="PITH domain"/>
    <property type="match status" value="1"/>
</dbReference>
<evidence type="ECO:0000259" key="2">
    <source>
        <dbReference type="PROSITE" id="PS51532"/>
    </source>
</evidence>
<protein>
    <recommendedName>
        <fullName evidence="2">PITH domain-containing protein</fullName>
    </recommendedName>
</protein>
<dbReference type="EMBL" id="BDRX01000038">
    <property type="protein sequence ID" value="GBF93167.1"/>
    <property type="molecule type" value="Genomic_DNA"/>
</dbReference>
<dbReference type="FunCoup" id="A0A2V0P7J5">
    <property type="interactions" value="1952"/>
</dbReference>
<sequence>MAGAKDLLDHIDFSNLECLNEKHGHPASNALKQGYREDDGLFCESDTDEQLLFNIPFHQKVKVQSIAIKGPSDGTGPKSVKIYVNRASMGFSDVDSVPAAHSVELTAAQIEAGEPVVLKLAKFGNVTQISVFVEDNQDGGETTRVSKIALAGWAGEVFNVAEIKKQEEGQ</sequence>
<dbReference type="GO" id="GO:0005737">
    <property type="term" value="C:cytoplasm"/>
    <property type="evidence" value="ECO:0007669"/>
    <property type="project" value="UniProtKB-ARBA"/>
</dbReference>
<keyword evidence="4" id="KW-1185">Reference proteome</keyword>
<dbReference type="STRING" id="307507.A0A2V0P7J5"/>